<reference evidence="1 2" key="1">
    <citation type="journal article" date="2020" name="G3 (Bethesda)">
        <title>CeMbio - The Caenorhabditis elegans Microbiome Resource.</title>
        <authorList>
            <person name="Dirksen P."/>
            <person name="Assie A."/>
            <person name="Zimmermann J."/>
            <person name="Zhang F."/>
            <person name="Tietje A.M."/>
            <person name="Marsh S.A."/>
            <person name="Felix M.A."/>
            <person name="Shapira M."/>
            <person name="Kaleta C."/>
            <person name="Schulenburg H."/>
            <person name="Samuel B."/>
        </authorList>
    </citation>
    <scope>NUCLEOTIDE SEQUENCE [LARGE SCALE GENOMIC DNA]</scope>
    <source>
        <strain evidence="1 2">BIGb0170</strain>
    </source>
</reference>
<dbReference type="InterPro" id="IPR033134">
    <property type="entry name" value="Asp/Glu_racemase_AS_2"/>
</dbReference>
<gene>
    <name evidence="1" type="ORF">HS960_05480</name>
</gene>
<dbReference type="PROSITE" id="PS00924">
    <property type="entry name" value="ASP_GLU_RACEMASE_2"/>
    <property type="match status" value="1"/>
</dbReference>
<dbReference type="SUPFAM" id="SSF53681">
    <property type="entry name" value="Aspartate/glutamate racemase"/>
    <property type="match status" value="1"/>
</dbReference>
<dbReference type="GO" id="GO:0047661">
    <property type="term" value="F:amino-acid racemase activity"/>
    <property type="evidence" value="ECO:0007669"/>
    <property type="project" value="InterPro"/>
</dbReference>
<dbReference type="InterPro" id="IPR001920">
    <property type="entry name" value="Asp/Glu_race"/>
</dbReference>
<dbReference type="Pfam" id="PF01177">
    <property type="entry name" value="Asp_Glu_race"/>
    <property type="match status" value="1"/>
</dbReference>
<accession>A0A7G5EAS5</accession>
<dbReference type="InterPro" id="IPR015942">
    <property type="entry name" value="Asp/Glu/hydantoin_racemase"/>
</dbReference>
<sequence>MRPSVKLYQDKTGVLEEFGFDTIIPDEENQNHVMESIYGQQGVKAGYRTGTCKENILKAADFLARKGAKVLILGCTELPLLFPDEA</sequence>
<evidence type="ECO:0000313" key="2">
    <source>
        <dbReference type="Proteomes" id="UP000515450"/>
    </source>
</evidence>
<name>A0A7G5EAS5_9SPHI</name>
<keyword evidence="2" id="KW-1185">Reference proteome</keyword>
<organism evidence="1 2">
    <name type="scientific">Sphingobacterium paramultivorum</name>
    <dbReference type="NCBI Taxonomy" id="2886510"/>
    <lineage>
        <taxon>Bacteria</taxon>
        <taxon>Pseudomonadati</taxon>
        <taxon>Bacteroidota</taxon>
        <taxon>Sphingobacteriia</taxon>
        <taxon>Sphingobacteriales</taxon>
        <taxon>Sphingobacteriaceae</taxon>
        <taxon>Sphingobacterium</taxon>
    </lineage>
</organism>
<dbReference type="EMBL" id="CP058555">
    <property type="protein sequence ID" value="QMV71100.1"/>
    <property type="molecule type" value="Genomic_DNA"/>
</dbReference>
<evidence type="ECO:0000313" key="1">
    <source>
        <dbReference type="EMBL" id="QMV71100.1"/>
    </source>
</evidence>
<dbReference type="AlphaFoldDB" id="A0A7G5EAS5"/>
<protein>
    <submittedName>
        <fullName evidence="1">Aspartate/glutamate racemase family protein</fullName>
    </submittedName>
</protein>
<proteinExistence type="predicted"/>
<dbReference type="Proteomes" id="UP000515450">
    <property type="component" value="Chromosome"/>
</dbReference>
<dbReference type="RefSeq" id="WP_182333122.1">
    <property type="nucleotide sequence ID" value="NZ_CP058555.1"/>
</dbReference>
<dbReference type="Gene3D" id="3.40.50.1860">
    <property type="match status" value="1"/>
</dbReference>